<protein>
    <submittedName>
        <fullName evidence="2">Uncharacterized protein</fullName>
    </submittedName>
</protein>
<comment type="caution">
    <text evidence="2">The sequence shown here is derived from an EMBL/GenBank/DDBJ whole genome shotgun (WGS) entry which is preliminary data.</text>
</comment>
<dbReference type="RefSeq" id="WP_125555369.1">
    <property type="nucleotide sequence ID" value="NZ_RBVX01000006.1"/>
</dbReference>
<sequence>MNNFRWTDPFSNIGRRKNFFGWNRSNNNRGRMGMILTLLGVGAGAVWYGLSQREDSHPIQNRLADMKRAMPETETAFSKEFMPDTSKNESK</sequence>
<dbReference type="OrthoDB" id="2972154at2"/>
<keyword evidence="1" id="KW-0472">Membrane</keyword>
<evidence type="ECO:0000313" key="2">
    <source>
        <dbReference type="EMBL" id="RSL33684.1"/>
    </source>
</evidence>
<keyword evidence="1" id="KW-1133">Transmembrane helix</keyword>
<name>A0A428N5D4_9BACI</name>
<organism evidence="2 3">
    <name type="scientific">Salibacterium salarium</name>
    <dbReference type="NCBI Taxonomy" id="284579"/>
    <lineage>
        <taxon>Bacteria</taxon>
        <taxon>Bacillati</taxon>
        <taxon>Bacillota</taxon>
        <taxon>Bacilli</taxon>
        <taxon>Bacillales</taxon>
        <taxon>Bacillaceae</taxon>
    </lineage>
</organism>
<dbReference type="AlphaFoldDB" id="A0A428N5D4"/>
<keyword evidence="1" id="KW-0812">Transmembrane</keyword>
<proteinExistence type="predicted"/>
<dbReference type="Proteomes" id="UP000275076">
    <property type="component" value="Unassembled WGS sequence"/>
</dbReference>
<dbReference type="EMBL" id="RBVX01000006">
    <property type="protein sequence ID" value="RSL33684.1"/>
    <property type="molecule type" value="Genomic_DNA"/>
</dbReference>
<feature type="transmembrane region" description="Helical" evidence="1">
    <location>
        <begin position="32"/>
        <end position="50"/>
    </location>
</feature>
<evidence type="ECO:0000313" key="3">
    <source>
        <dbReference type="Proteomes" id="UP000275076"/>
    </source>
</evidence>
<evidence type="ECO:0000256" key="1">
    <source>
        <dbReference type="SAM" id="Phobius"/>
    </source>
</evidence>
<keyword evidence="3" id="KW-1185">Reference proteome</keyword>
<accession>A0A428N5D4</accession>
<reference evidence="2 3" key="1">
    <citation type="submission" date="2018-10" db="EMBL/GenBank/DDBJ databases">
        <title>Draft genome sequence of Bacillus salarius IM0101, isolated from a hypersaline soil in Inner Mongolia, China.</title>
        <authorList>
            <person name="Yamprayoonswat W."/>
            <person name="Boonvisut S."/>
            <person name="Jumpathong W."/>
            <person name="Sittihan S."/>
            <person name="Ruangsuj P."/>
            <person name="Wanthongcharoen S."/>
            <person name="Thongpramul N."/>
            <person name="Pimmason S."/>
            <person name="Yu B."/>
            <person name="Yasawong M."/>
        </authorList>
    </citation>
    <scope>NUCLEOTIDE SEQUENCE [LARGE SCALE GENOMIC DNA]</scope>
    <source>
        <strain evidence="2 3">IM0101</strain>
    </source>
</reference>
<gene>
    <name evidence="2" type="ORF">D7Z54_08265</name>
</gene>